<protein>
    <submittedName>
        <fullName evidence="1">Hypp6778 protein</fullName>
    </submittedName>
</protein>
<dbReference type="EMBL" id="OV696697">
    <property type="protein sequence ID" value="CAH1242501.1"/>
    <property type="molecule type" value="Genomic_DNA"/>
</dbReference>
<sequence>MLVSLFSLFCFRCKEERPTVTVKMTGTMPIVTQSCTSCGEDSYAWPSQPFVFGKYPTGNILLSFGILISGISLSKTLLLFKHIGLSMFSGRAYHQHQKKYLVPFILRYWESYRQRLINLLKGEKNAVWSGDGRYDSMGHSAKYGAHTMFCNTINKLVHFELLQSK</sequence>
<evidence type="ECO:0000313" key="2">
    <source>
        <dbReference type="Proteomes" id="UP000838412"/>
    </source>
</evidence>
<gene>
    <name evidence="1" type="primary">Hypp6778</name>
    <name evidence="1" type="ORF">BLAG_LOCUS5790</name>
</gene>
<dbReference type="PANTHER" id="PTHR31751:SF40">
    <property type="match status" value="1"/>
</dbReference>
<keyword evidence="2" id="KW-1185">Reference proteome</keyword>
<accession>A0A8J9YVK3</accession>
<reference evidence="1" key="1">
    <citation type="submission" date="2022-01" db="EMBL/GenBank/DDBJ databases">
        <authorList>
            <person name="Braso-Vives M."/>
        </authorList>
    </citation>
    <scope>NUCLEOTIDE SEQUENCE</scope>
</reference>
<dbReference type="Proteomes" id="UP000838412">
    <property type="component" value="Chromosome 12"/>
</dbReference>
<dbReference type="PANTHER" id="PTHR31751">
    <property type="entry name" value="SI:CH211-108C17.2-RELATED-RELATED"/>
    <property type="match status" value="1"/>
</dbReference>
<evidence type="ECO:0000313" key="1">
    <source>
        <dbReference type="EMBL" id="CAH1242501.1"/>
    </source>
</evidence>
<dbReference type="AlphaFoldDB" id="A0A8J9YVK3"/>
<dbReference type="OrthoDB" id="5967653at2759"/>
<proteinExistence type="predicted"/>
<name>A0A8J9YVK3_BRALA</name>
<organism evidence="1 2">
    <name type="scientific">Branchiostoma lanceolatum</name>
    <name type="common">Common lancelet</name>
    <name type="synonym">Amphioxus lanceolatum</name>
    <dbReference type="NCBI Taxonomy" id="7740"/>
    <lineage>
        <taxon>Eukaryota</taxon>
        <taxon>Metazoa</taxon>
        <taxon>Chordata</taxon>
        <taxon>Cephalochordata</taxon>
        <taxon>Leptocardii</taxon>
        <taxon>Amphioxiformes</taxon>
        <taxon>Branchiostomatidae</taxon>
        <taxon>Branchiostoma</taxon>
    </lineage>
</organism>